<sequence>MAKMNLAFRKGKSILTAININSRLGFAKLLKNKRADTVLAGIKALIGEEKVEVLTTDNGKECLNPKGKVMEGDLDHNCQLMERLENELPIGATVLYRLDKGAFDKEKVRLSKTVYEIVGIDGYRVQIRSKNRHTLYKAPNDIKLFKSKATDAKVGKNQVFEAEELLDHKKIKNGKLKNLVKWIGYNDPTWEPQDNLRLINKSKRSTLENEYWKKK</sequence>
<comment type="caution">
    <text evidence="2">The sequence shown here is derived from an EMBL/GenBank/DDBJ whole genome shotgun (WGS) entry which is preliminary data.</text>
</comment>
<dbReference type="SUPFAM" id="SSF54160">
    <property type="entry name" value="Chromo domain-like"/>
    <property type="match status" value="1"/>
</dbReference>
<dbReference type="InterPro" id="IPR000953">
    <property type="entry name" value="Chromo/chromo_shadow_dom"/>
</dbReference>
<dbReference type="InterPro" id="IPR036397">
    <property type="entry name" value="RNaseH_sf"/>
</dbReference>
<dbReference type="AlphaFoldDB" id="A0A9W6WQU3"/>
<name>A0A9W6WQU3_9STRA</name>
<evidence type="ECO:0000313" key="2">
    <source>
        <dbReference type="EMBL" id="GMF13931.1"/>
    </source>
</evidence>
<evidence type="ECO:0000259" key="1">
    <source>
        <dbReference type="PROSITE" id="PS50013"/>
    </source>
</evidence>
<keyword evidence="3" id="KW-1185">Reference proteome</keyword>
<dbReference type="Gene3D" id="2.40.50.40">
    <property type="match status" value="1"/>
</dbReference>
<proteinExistence type="predicted"/>
<dbReference type="GO" id="GO:0003676">
    <property type="term" value="F:nucleic acid binding"/>
    <property type="evidence" value="ECO:0007669"/>
    <property type="project" value="InterPro"/>
</dbReference>
<organism evidence="2 3">
    <name type="scientific">Phytophthora lilii</name>
    <dbReference type="NCBI Taxonomy" id="2077276"/>
    <lineage>
        <taxon>Eukaryota</taxon>
        <taxon>Sar</taxon>
        <taxon>Stramenopiles</taxon>
        <taxon>Oomycota</taxon>
        <taxon>Peronosporomycetes</taxon>
        <taxon>Peronosporales</taxon>
        <taxon>Peronosporaceae</taxon>
        <taxon>Phytophthora</taxon>
    </lineage>
</organism>
<dbReference type="Proteomes" id="UP001165083">
    <property type="component" value="Unassembled WGS sequence"/>
</dbReference>
<accession>A0A9W6WQU3</accession>
<dbReference type="PROSITE" id="PS50013">
    <property type="entry name" value="CHROMO_2"/>
    <property type="match status" value="1"/>
</dbReference>
<dbReference type="Gene3D" id="3.30.420.10">
    <property type="entry name" value="Ribonuclease H-like superfamily/Ribonuclease H"/>
    <property type="match status" value="1"/>
</dbReference>
<dbReference type="OrthoDB" id="6621683at2759"/>
<gene>
    <name evidence="2" type="ORF">Plil01_000435500</name>
</gene>
<protein>
    <submittedName>
        <fullName evidence="2">Unnamed protein product</fullName>
    </submittedName>
</protein>
<dbReference type="SMART" id="SM00298">
    <property type="entry name" value="CHROMO"/>
    <property type="match status" value="1"/>
</dbReference>
<evidence type="ECO:0000313" key="3">
    <source>
        <dbReference type="Proteomes" id="UP001165083"/>
    </source>
</evidence>
<dbReference type="EMBL" id="BSXW01000176">
    <property type="protein sequence ID" value="GMF13931.1"/>
    <property type="molecule type" value="Genomic_DNA"/>
</dbReference>
<feature type="domain" description="Chromo" evidence="1">
    <location>
        <begin position="160"/>
        <end position="215"/>
    </location>
</feature>
<reference evidence="2" key="1">
    <citation type="submission" date="2023-04" db="EMBL/GenBank/DDBJ databases">
        <title>Phytophthora lilii NBRC 32176.</title>
        <authorList>
            <person name="Ichikawa N."/>
            <person name="Sato H."/>
            <person name="Tonouchi N."/>
        </authorList>
    </citation>
    <scope>NUCLEOTIDE SEQUENCE</scope>
    <source>
        <strain evidence="2">NBRC 32176</strain>
    </source>
</reference>
<dbReference type="InterPro" id="IPR016197">
    <property type="entry name" value="Chromo-like_dom_sf"/>
</dbReference>